<dbReference type="Gene3D" id="1.25.40.10">
    <property type="entry name" value="Tetratricopeptide repeat domain"/>
    <property type="match status" value="1"/>
</dbReference>
<feature type="coiled-coil region" evidence="2">
    <location>
        <begin position="4"/>
        <end position="54"/>
    </location>
</feature>
<keyword evidence="2" id="KW-0175">Coiled coil</keyword>
<reference evidence="3 4" key="1">
    <citation type="submission" date="2023-07" db="EMBL/GenBank/DDBJ databases">
        <title>Bacillus lucianemedeirus sp. nov, a new species isolated from an immunobiological production facility.</title>
        <authorList>
            <person name="Costa L.V."/>
            <person name="Miranda R.V.S.L."/>
            <person name="Brandao M.L.L."/>
            <person name="Reis C.M.F."/>
            <person name="Frazao A.M."/>
            <person name="Cruz F.V."/>
            <person name="Baio P.V.P."/>
            <person name="Veras J.F.C."/>
            <person name="Ramos J.N."/>
            <person name="Vieira V."/>
        </authorList>
    </citation>
    <scope>NUCLEOTIDE SEQUENCE [LARGE SCALE GENOMIC DNA]</scope>
    <source>
        <strain evidence="3 4">B190/17</strain>
    </source>
</reference>
<dbReference type="Proteomes" id="UP001619911">
    <property type="component" value="Unassembled WGS sequence"/>
</dbReference>
<sequence>MRLRDMTMEELEELEQTLHDQEEEGNYSLYSQKIAVYEEMHHKLKKRAQEKNEDQSYLEYVTKKLVFYLIHYGTYLKMQYEKDETAAVRCLKKALTYDRRNPIAAYRLGFLSYKRKDYTKALIYFQEAINHQNRYEEARYQLNETQLVHAHLYLTNSALHIAKHTYERMDELPRNSRQELPNYQFSTLYESLAKNERYLEKHAFYKISQEEKTTCAKEECEELMTHEPENTIVLYFNDRTINLLFNEDQANISQERGDILRYLLLNTSKDSPATRNTLKNFFLQLNAREEVNIENFRQKIRRIRHDMRECRIPDVIQTTNYAGETAYYFDQSLPYIVMYRVDEEMGGGIKRL</sequence>
<protein>
    <submittedName>
        <fullName evidence="3">Tetratricopeptide repeat protein</fullName>
    </submittedName>
</protein>
<organism evidence="3 4">
    <name type="scientific">Bacillus lumedeiriae</name>
    <dbReference type="NCBI Taxonomy" id="3058829"/>
    <lineage>
        <taxon>Bacteria</taxon>
        <taxon>Bacillati</taxon>
        <taxon>Bacillota</taxon>
        <taxon>Bacilli</taxon>
        <taxon>Bacillales</taxon>
        <taxon>Bacillaceae</taxon>
        <taxon>Bacillus</taxon>
    </lineage>
</organism>
<name>A0ABW8I9D5_9BACI</name>
<dbReference type="SUPFAM" id="SSF48452">
    <property type="entry name" value="TPR-like"/>
    <property type="match status" value="1"/>
</dbReference>
<keyword evidence="1" id="KW-0802">TPR repeat</keyword>
<dbReference type="InterPro" id="IPR019734">
    <property type="entry name" value="TPR_rpt"/>
</dbReference>
<dbReference type="EMBL" id="JAUIYO010000003">
    <property type="protein sequence ID" value="MFK2825334.1"/>
    <property type="molecule type" value="Genomic_DNA"/>
</dbReference>
<evidence type="ECO:0000313" key="4">
    <source>
        <dbReference type="Proteomes" id="UP001619911"/>
    </source>
</evidence>
<dbReference type="RefSeq" id="WP_404315816.1">
    <property type="nucleotide sequence ID" value="NZ_JAUIYO010000003.1"/>
</dbReference>
<dbReference type="InterPro" id="IPR011990">
    <property type="entry name" value="TPR-like_helical_dom_sf"/>
</dbReference>
<dbReference type="PROSITE" id="PS50005">
    <property type="entry name" value="TPR"/>
    <property type="match status" value="1"/>
</dbReference>
<evidence type="ECO:0000256" key="1">
    <source>
        <dbReference type="PROSITE-ProRule" id="PRU00339"/>
    </source>
</evidence>
<evidence type="ECO:0000256" key="2">
    <source>
        <dbReference type="SAM" id="Coils"/>
    </source>
</evidence>
<accession>A0ABW8I9D5</accession>
<keyword evidence="4" id="KW-1185">Reference proteome</keyword>
<proteinExistence type="predicted"/>
<evidence type="ECO:0000313" key="3">
    <source>
        <dbReference type="EMBL" id="MFK2825334.1"/>
    </source>
</evidence>
<feature type="repeat" description="TPR" evidence="1">
    <location>
        <begin position="102"/>
        <end position="135"/>
    </location>
</feature>
<comment type="caution">
    <text evidence="3">The sequence shown here is derived from an EMBL/GenBank/DDBJ whole genome shotgun (WGS) entry which is preliminary data.</text>
</comment>
<gene>
    <name evidence="3" type="ORF">QYG89_06490</name>
</gene>